<evidence type="ECO:0000256" key="7">
    <source>
        <dbReference type="ARBA" id="ARBA00022729"/>
    </source>
</evidence>
<dbReference type="PANTHER" id="PTHR34820:SF4">
    <property type="entry name" value="INNER MEMBRANE PROTEIN YEBZ"/>
    <property type="match status" value="1"/>
</dbReference>
<feature type="transmembrane region" description="Helical" evidence="14">
    <location>
        <begin position="261"/>
        <end position="280"/>
    </location>
</feature>
<dbReference type="EMBL" id="CP163435">
    <property type="protein sequence ID" value="XDQ31631.1"/>
    <property type="molecule type" value="Genomic_DNA"/>
</dbReference>
<keyword evidence="6" id="KW-0479">Metal-binding</keyword>
<dbReference type="PANTHER" id="PTHR34820">
    <property type="entry name" value="INNER MEMBRANE PROTEIN YEBZ"/>
    <property type="match status" value="1"/>
</dbReference>
<dbReference type="GO" id="GO:0046688">
    <property type="term" value="P:response to copper ion"/>
    <property type="evidence" value="ECO:0007669"/>
    <property type="project" value="InterPro"/>
</dbReference>
<feature type="transmembrane region" description="Helical" evidence="14">
    <location>
        <begin position="300"/>
        <end position="320"/>
    </location>
</feature>
<feature type="region of interest" description="Disordered" evidence="13">
    <location>
        <begin position="1"/>
        <end position="23"/>
    </location>
</feature>
<dbReference type="Pfam" id="PF04234">
    <property type="entry name" value="CopC"/>
    <property type="match status" value="1"/>
</dbReference>
<evidence type="ECO:0000256" key="2">
    <source>
        <dbReference type="ARBA" id="ARBA00004651"/>
    </source>
</evidence>
<evidence type="ECO:0000256" key="4">
    <source>
        <dbReference type="ARBA" id="ARBA00022475"/>
    </source>
</evidence>
<dbReference type="GO" id="GO:0005886">
    <property type="term" value="C:plasma membrane"/>
    <property type="evidence" value="ECO:0007669"/>
    <property type="project" value="UniProtKB-SubCell"/>
</dbReference>
<evidence type="ECO:0000256" key="13">
    <source>
        <dbReference type="SAM" id="MobiDB-lite"/>
    </source>
</evidence>
<reference evidence="17" key="1">
    <citation type="submission" date="2024-07" db="EMBL/GenBank/DDBJ databases">
        <authorList>
            <person name="Yu S.T."/>
        </authorList>
    </citation>
    <scope>NUCLEOTIDE SEQUENCE</scope>
    <source>
        <strain evidence="17">R21</strain>
    </source>
</reference>
<feature type="domain" description="CopC" evidence="15">
    <location>
        <begin position="10"/>
        <end position="104"/>
    </location>
</feature>
<comment type="similarity">
    <text evidence="3">Belongs to the CopC family.</text>
</comment>
<evidence type="ECO:0000259" key="15">
    <source>
        <dbReference type="Pfam" id="PF04234"/>
    </source>
</evidence>
<dbReference type="GO" id="GO:0042597">
    <property type="term" value="C:periplasmic space"/>
    <property type="evidence" value="ECO:0007669"/>
    <property type="project" value="UniProtKB-SubCell"/>
</dbReference>
<sequence length="660" mass="67744">MAGATPASAHAALTGSDPRQGAVVDKAPAQVSLTFSEKVALSDGSLQVLDPKGKRVDTGKTTSIGATTYGVKLHAGLPDGTFTVTYQVVSADSHPVSGAFTFSIGAPSQTSVSLSDQTAGGGVVGGLYGFARYVSYAGFILMVGGAAFVLACWQRGAGVRPVQRLVVSGWLALTAATLALLLLRGSYVGSGKVGDIFDLTLLGQVLQTKAGAALVSRLLLLAAAALFIAVLFGAYVRRDEADEDGADNADDAVRAAEKNDLTFGLAIGGAVVAAGLAATWAMAEHASTGIQSSVAMPVDVVHLLSVAGWLGGLATLLVALYRAPADTQIDTAAVRRFSRLAFACVSTLAATGIYQSWRQVGSWSALTDTTYGQLLLLKIGLVTVLVGIAWISRRWTAQLSGVSTGREAQGAEGAGEAREAKASQEPEEAKKEAKGVRASGAVATAVAERGKSAAGGPAGSKDAGDSGKSGNAERAAQLARQRAAVATAREKRFRAADPLRSGLRRSVLAEAGVAVVLLAVTTVLTSTEPGRTEEEAKQATASASQRSGPLSMTLPFNTGGEDGKGTVRLTLDPARVGGNDMHVFVFRPNGRAFDIPEVKVAFTLDAKDIGPLPVVPDRIATGHWTAAGVQIPLAGDWKIAVTVRTSDIDQTTVTKNAKIG</sequence>
<dbReference type="SUPFAM" id="SSF81296">
    <property type="entry name" value="E set domains"/>
    <property type="match status" value="1"/>
</dbReference>
<keyword evidence="11 14" id="KW-0472">Membrane</keyword>
<evidence type="ECO:0000256" key="6">
    <source>
        <dbReference type="ARBA" id="ARBA00022723"/>
    </source>
</evidence>
<dbReference type="Pfam" id="PF05425">
    <property type="entry name" value="CopD"/>
    <property type="match status" value="1"/>
</dbReference>
<dbReference type="GO" id="GO:0006825">
    <property type="term" value="P:copper ion transport"/>
    <property type="evidence" value="ECO:0007669"/>
    <property type="project" value="InterPro"/>
</dbReference>
<feature type="domain" description="Copper resistance protein D" evidence="16">
    <location>
        <begin position="332"/>
        <end position="404"/>
    </location>
</feature>
<keyword evidence="9 14" id="KW-1133">Transmembrane helix</keyword>
<gene>
    <name evidence="17" type="ORF">AB5J56_23130</name>
</gene>
<name>A0AB39PNC5_9ACTN</name>
<dbReference type="AlphaFoldDB" id="A0AB39PNC5"/>
<evidence type="ECO:0000313" key="17">
    <source>
        <dbReference type="EMBL" id="XDQ31631.1"/>
    </source>
</evidence>
<evidence type="ECO:0000256" key="1">
    <source>
        <dbReference type="ARBA" id="ARBA00004418"/>
    </source>
</evidence>
<feature type="transmembrane region" description="Helical" evidence="14">
    <location>
        <begin position="214"/>
        <end position="236"/>
    </location>
</feature>
<evidence type="ECO:0000256" key="9">
    <source>
        <dbReference type="ARBA" id="ARBA00022989"/>
    </source>
</evidence>
<feature type="region of interest" description="Disordered" evidence="13">
    <location>
        <begin position="528"/>
        <end position="564"/>
    </location>
</feature>
<feature type="region of interest" description="Disordered" evidence="13">
    <location>
        <begin position="402"/>
        <end position="436"/>
    </location>
</feature>
<dbReference type="RefSeq" id="WP_369242714.1">
    <property type="nucleotide sequence ID" value="NZ_CP163435.1"/>
</dbReference>
<dbReference type="InterPro" id="IPR007348">
    <property type="entry name" value="CopC_dom"/>
</dbReference>
<dbReference type="FunFam" id="2.60.40.1220:FF:000001">
    <property type="entry name" value="CopC domain-containing protein YobA"/>
    <property type="match status" value="1"/>
</dbReference>
<dbReference type="Gene3D" id="2.60.40.1220">
    <property type="match status" value="1"/>
</dbReference>
<keyword evidence="4" id="KW-1003">Cell membrane</keyword>
<feature type="transmembrane region" description="Helical" evidence="14">
    <location>
        <begin position="165"/>
        <end position="183"/>
    </location>
</feature>
<evidence type="ECO:0000256" key="10">
    <source>
        <dbReference type="ARBA" id="ARBA00023008"/>
    </source>
</evidence>
<dbReference type="GO" id="GO:0005507">
    <property type="term" value="F:copper ion binding"/>
    <property type="evidence" value="ECO:0007669"/>
    <property type="project" value="InterPro"/>
</dbReference>
<feature type="compositionally biased region" description="Polar residues" evidence="13">
    <location>
        <begin position="539"/>
        <end position="556"/>
    </location>
</feature>
<evidence type="ECO:0000256" key="5">
    <source>
        <dbReference type="ARBA" id="ARBA00022692"/>
    </source>
</evidence>
<protein>
    <recommendedName>
        <fullName evidence="12">Protein YobA</fullName>
    </recommendedName>
</protein>
<evidence type="ECO:0000256" key="8">
    <source>
        <dbReference type="ARBA" id="ARBA00022764"/>
    </source>
</evidence>
<feature type="compositionally biased region" description="Basic and acidic residues" evidence="13">
    <location>
        <begin position="415"/>
        <end position="435"/>
    </location>
</feature>
<proteinExistence type="inferred from homology"/>
<feature type="region of interest" description="Disordered" evidence="13">
    <location>
        <begin position="448"/>
        <end position="483"/>
    </location>
</feature>
<feature type="transmembrane region" description="Helical" evidence="14">
    <location>
        <begin position="369"/>
        <end position="391"/>
    </location>
</feature>
<keyword evidence="10" id="KW-0186">Copper</keyword>
<feature type="transmembrane region" description="Helical" evidence="14">
    <location>
        <begin position="340"/>
        <end position="357"/>
    </location>
</feature>
<evidence type="ECO:0000256" key="12">
    <source>
        <dbReference type="ARBA" id="ARBA00070395"/>
    </source>
</evidence>
<organism evidence="17">
    <name type="scientific">Streptomyces sp. R21</name>
    <dbReference type="NCBI Taxonomy" id="3238627"/>
    <lineage>
        <taxon>Bacteria</taxon>
        <taxon>Bacillati</taxon>
        <taxon>Actinomycetota</taxon>
        <taxon>Actinomycetes</taxon>
        <taxon>Kitasatosporales</taxon>
        <taxon>Streptomycetaceae</taxon>
        <taxon>Streptomyces</taxon>
    </lineage>
</organism>
<evidence type="ECO:0000256" key="3">
    <source>
        <dbReference type="ARBA" id="ARBA00010509"/>
    </source>
</evidence>
<accession>A0AB39PNC5</accession>
<feature type="compositionally biased region" description="Low complexity" evidence="13">
    <location>
        <begin position="452"/>
        <end position="483"/>
    </location>
</feature>
<comment type="subcellular location">
    <subcellularLocation>
        <location evidence="2">Cell membrane</location>
        <topology evidence="2">Multi-pass membrane protein</topology>
    </subcellularLocation>
    <subcellularLocation>
        <location evidence="1">Periplasm</location>
    </subcellularLocation>
</comment>
<dbReference type="InterPro" id="IPR014755">
    <property type="entry name" value="Cu-Rt/internalin_Ig-like"/>
</dbReference>
<keyword evidence="7" id="KW-0732">Signal</keyword>
<evidence type="ECO:0000256" key="11">
    <source>
        <dbReference type="ARBA" id="ARBA00023136"/>
    </source>
</evidence>
<evidence type="ECO:0000259" key="16">
    <source>
        <dbReference type="Pfam" id="PF05425"/>
    </source>
</evidence>
<evidence type="ECO:0000256" key="14">
    <source>
        <dbReference type="SAM" id="Phobius"/>
    </source>
</evidence>
<keyword evidence="8" id="KW-0574">Periplasm</keyword>
<keyword evidence="5 14" id="KW-0812">Transmembrane</keyword>
<dbReference type="InterPro" id="IPR008457">
    <property type="entry name" value="Cu-R_CopD_dom"/>
</dbReference>
<dbReference type="InterPro" id="IPR014756">
    <property type="entry name" value="Ig_E-set"/>
</dbReference>
<feature type="transmembrane region" description="Helical" evidence="14">
    <location>
        <begin position="133"/>
        <end position="153"/>
    </location>
</feature>
<dbReference type="InterPro" id="IPR032694">
    <property type="entry name" value="CopC/D"/>
</dbReference>